<proteinExistence type="predicted"/>
<dbReference type="AlphaFoldDB" id="A0A7U9GFL9"/>
<protein>
    <submittedName>
        <fullName evidence="1">Uncharacterized protein</fullName>
    </submittedName>
</protein>
<sequence>MVMPCLELDRIKIIPTPANINKAEALAKKTDQAGMKLKRAVRFL</sequence>
<evidence type="ECO:0000313" key="2">
    <source>
        <dbReference type="Proteomes" id="UP000005756"/>
    </source>
</evidence>
<dbReference type="EMBL" id="JH393257">
    <property type="protein sequence ID" value="EHJ93077.1"/>
    <property type="molecule type" value="Genomic_DNA"/>
</dbReference>
<dbReference type="Proteomes" id="UP000005756">
    <property type="component" value="Unassembled WGS sequence"/>
</dbReference>
<organism evidence="1 2">
    <name type="scientific">Vreelandella boliviensis LC1</name>
    <dbReference type="NCBI Taxonomy" id="1072583"/>
    <lineage>
        <taxon>Bacteria</taxon>
        <taxon>Pseudomonadati</taxon>
        <taxon>Pseudomonadota</taxon>
        <taxon>Gammaproteobacteria</taxon>
        <taxon>Oceanospirillales</taxon>
        <taxon>Halomonadaceae</taxon>
        <taxon>Vreelandella</taxon>
    </lineage>
</organism>
<evidence type="ECO:0000313" key="1">
    <source>
        <dbReference type="EMBL" id="EHJ93077.1"/>
    </source>
</evidence>
<gene>
    <name evidence="1" type="ORF">KUC_0021</name>
</gene>
<reference evidence="1 2" key="1">
    <citation type="submission" date="2011-10" db="EMBL/GenBank/DDBJ databases">
        <authorList>
            <person name="Quillaguamn J."/>
            <person name="Guzmn D."/>
            <person name="Balderrama-Subieta A."/>
            <person name="Cardona-Ortuo C."/>
            <person name="Guevara-Martnez M."/>
            <person name="Callisaya-Quispe N."/>
        </authorList>
    </citation>
    <scope>NUCLEOTIDE SEQUENCE [LARGE SCALE GENOMIC DNA]</scope>
    <source>
        <strain evidence="1 2">LC1</strain>
    </source>
</reference>
<accession>A0A7U9GFL9</accession>
<name>A0A7U9GFL9_9GAMM</name>